<name>A0ABW6CUL7_9CAUL</name>
<keyword evidence="2" id="KW-0315">Glutamine amidotransferase</keyword>
<proteinExistence type="predicted"/>
<sequence>MRLGILETGAPPKDVDQFGDYPAMFRALFGQDAYDYATFDIQAGELPDSTDACAAYLITGSSAGVYDPLPWIEPLKDFLRAAKGTPMVGVCFGHQIMAEAFGGKVIQSPKGWGVGLHRYEVRQPEAWMDAPRFSIPASHQDQVVEAPPGARVIAANAFTPFGMLAYGDQPAISLQLHPEFEPAYARALIESRRGSRYTDAQADQAILSFEQPDDRSRVGGWIQRFLEEATLRRS</sequence>
<dbReference type="SUPFAM" id="SSF52317">
    <property type="entry name" value="Class I glutamine amidotransferase-like"/>
    <property type="match status" value="1"/>
</dbReference>
<dbReference type="CDD" id="cd01741">
    <property type="entry name" value="GATase1_1"/>
    <property type="match status" value="1"/>
</dbReference>
<dbReference type="Proteomes" id="UP001598130">
    <property type="component" value="Unassembled WGS sequence"/>
</dbReference>
<dbReference type="PANTHER" id="PTHR42695:SF5">
    <property type="entry name" value="GLUTAMINE AMIDOTRANSFERASE YLR126C-RELATED"/>
    <property type="match status" value="1"/>
</dbReference>
<dbReference type="PANTHER" id="PTHR42695">
    <property type="entry name" value="GLUTAMINE AMIDOTRANSFERASE YLR126C-RELATED"/>
    <property type="match status" value="1"/>
</dbReference>
<dbReference type="PROSITE" id="PS51273">
    <property type="entry name" value="GATASE_TYPE_1"/>
    <property type="match status" value="1"/>
</dbReference>
<dbReference type="Pfam" id="PF00117">
    <property type="entry name" value="GATase"/>
    <property type="match status" value="1"/>
</dbReference>
<evidence type="ECO:0000259" key="1">
    <source>
        <dbReference type="Pfam" id="PF00117"/>
    </source>
</evidence>
<feature type="domain" description="Glutamine amidotransferase" evidence="1">
    <location>
        <begin position="77"/>
        <end position="183"/>
    </location>
</feature>
<dbReference type="InterPro" id="IPR044992">
    <property type="entry name" value="ChyE-like"/>
</dbReference>
<accession>A0ABW6CUL7</accession>
<dbReference type="RefSeq" id="WP_377371312.1">
    <property type="nucleotide sequence ID" value="NZ_JAOTJD010000044.1"/>
</dbReference>
<reference evidence="2 3" key="1">
    <citation type="submission" date="2022-09" db="EMBL/GenBank/DDBJ databases">
        <title>New species of Phenylobacterium.</title>
        <authorList>
            <person name="Mieszkin S."/>
        </authorList>
    </citation>
    <scope>NUCLEOTIDE SEQUENCE [LARGE SCALE GENOMIC DNA]</scope>
    <source>
        <strain evidence="2 3">HK31-G</strain>
    </source>
</reference>
<evidence type="ECO:0000313" key="3">
    <source>
        <dbReference type="Proteomes" id="UP001598130"/>
    </source>
</evidence>
<keyword evidence="3" id="KW-1185">Reference proteome</keyword>
<organism evidence="2 3">
    <name type="scientific">Phenylobacterium ferrooxidans</name>
    <dbReference type="NCBI Taxonomy" id="2982689"/>
    <lineage>
        <taxon>Bacteria</taxon>
        <taxon>Pseudomonadati</taxon>
        <taxon>Pseudomonadota</taxon>
        <taxon>Alphaproteobacteria</taxon>
        <taxon>Caulobacterales</taxon>
        <taxon>Caulobacteraceae</taxon>
        <taxon>Phenylobacterium</taxon>
    </lineage>
</organism>
<protein>
    <submittedName>
        <fullName evidence="2">Type 1 glutamine amidotransferase</fullName>
    </submittedName>
</protein>
<dbReference type="InterPro" id="IPR017926">
    <property type="entry name" value="GATASE"/>
</dbReference>
<gene>
    <name evidence="2" type="ORF">OCL97_18735</name>
</gene>
<dbReference type="Gene3D" id="3.40.50.880">
    <property type="match status" value="1"/>
</dbReference>
<comment type="caution">
    <text evidence="2">The sequence shown here is derived from an EMBL/GenBank/DDBJ whole genome shotgun (WGS) entry which is preliminary data.</text>
</comment>
<dbReference type="InterPro" id="IPR029062">
    <property type="entry name" value="Class_I_gatase-like"/>
</dbReference>
<evidence type="ECO:0000313" key="2">
    <source>
        <dbReference type="EMBL" id="MFD3265998.1"/>
    </source>
</evidence>
<dbReference type="EMBL" id="JAOTJD010000044">
    <property type="protein sequence ID" value="MFD3265998.1"/>
    <property type="molecule type" value="Genomic_DNA"/>
</dbReference>